<dbReference type="Proteomes" id="UP000720189">
    <property type="component" value="Unassembled WGS sequence"/>
</dbReference>
<dbReference type="InterPro" id="IPR011011">
    <property type="entry name" value="Znf_FYVE_PHD"/>
</dbReference>
<proteinExistence type="predicted"/>
<comment type="caution">
    <text evidence="6">The sequence shown here is derived from an EMBL/GenBank/DDBJ whole genome shotgun (WGS) entry which is preliminary data.</text>
</comment>
<keyword evidence="7" id="KW-1185">Reference proteome</keyword>
<dbReference type="GO" id="GO:0008270">
    <property type="term" value="F:zinc ion binding"/>
    <property type="evidence" value="ECO:0007669"/>
    <property type="project" value="UniProtKB-KW"/>
</dbReference>
<evidence type="ECO:0000259" key="5">
    <source>
        <dbReference type="Pfam" id="PF00628"/>
    </source>
</evidence>
<dbReference type="Pfam" id="PF00628">
    <property type="entry name" value="PHD"/>
    <property type="match status" value="1"/>
</dbReference>
<dbReference type="RefSeq" id="XP_046056805.1">
    <property type="nucleotide sequence ID" value="XM_046191270.1"/>
</dbReference>
<evidence type="ECO:0000313" key="7">
    <source>
        <dbReference type="Proteomes" id="UP000720189"/>
    </source>
</evidence>
<dbReference type="OrthoDB" id="5863171at2759"/>
<dbReference type="Gene3D" id="3.30.40.10">
    <property type="entry name" value="Zinc/RING finger domain, C3HC4 (zinc finger)"/>
    <property type="match status" value="1"/>
</dbReference>
<accession>A0A9P9R8S7</accession>
<keyword evidence="3" id="KW-0862">Zinc</keyword>
<gene>
    <name evidence="6" type="ORF">BKA55DRAFT_550423</name>
</gene>
<dbReference type="GeneID" id="70221224"/>
<evidence type="ECO:0000256" key="2">
    <source>
        <dbReference type="ARBA" id="ARBA00022771"/>
    </source>
</evidence>
<keyword evidence="1" id="KW-0479">Metal-binding</keyword>
<dbReference type="SUPFAM" id="SSF57903">
    <property type="entry name" value="FYVE/PHD zinc finger"/>
    <property type="match status" value="1"/>
</dbReference>
<keyword evidence="2" id="KW-0863">Zinc-finger</keyword>
<reference evidence="6" key="1">
    <citation type="journal article" date="2021" name="Nat. Commun.">
        <title>Genetic determinants of endophytism in the Arabidopsis root mycobiome.</title>
        <authorList>
            <person name="Mesny F."/>
            <person name="Miyauchi S."/>
            <person name="Thiergart T."/>
            <person name="Pickel B."/>
            <person name="Atanasova L."/>
            <person name="Karlsson M."/>
            <person name="Huettel B."/>
            <person name="Barry K.W."/>
            <person name="Haridas S."/>
            <person name="Chen C."/>
            <person name="Bauer D."/>
            <person name="Andreopoulos W."/>
            <person name="Pangilinan J."/>
            <person name="LaButti K."/>
            <person name="Riley R."/>
            <person name="Lipzen A."/>
            <person name="Clum A."/>
            <person name="Drula E."/>
            <person name="Henrissat B."/>
            <person name="Kohler A."/>
            <person name="Grigoriev I.V."/>
            <person name="Martin F.M."/>
            <person name="Hacquard S."/>
        </authorList>
    </citation>
    <scope>NUCLEOTIDE SEQUENCE</scope>
    <source>
        <strain evidence="6">MPI-CAGE-AT-0023</strain>
    </source>
</reference>
<feature type="compositionally biased region" description="Polar residues" evidence="4">
    <location>
        <begin position="1"/>
        <end position="10"/>
    </location>
</feature>
<organism evidence="6 7">
    <name type="scientific">Fusarium redolens</name>
    <dbReference type="NCBI Taxonomy" id="48865"/>
    <lineage>
        <taxon>Eukaryota</taxon>
        <taxon>Fungi</taxon>
        <taxon>Dikarya</taxon>
        <taxon>Ascomycota</taxon>
        <taxon>Pezizomycotina</taxon>
        <taxon>Sordariomycetes</taxon>
        <taxon>Hypocreomycetidae</taxon>
        <taxon>Hypocreales</taxon>
        <taxon>Nectriaceae</taxon>
        <taxon>Fusarium</taxon>
        <taxon>Fusarium redolens species complex</taxon>
    </lineage>
</organism>
<evidence type="ECO:0000256" key="1">
    <source>
        <dbReference type="ARBA" id="ARBA00022723"/>
    </source>
</evidence>
<dbReference type="AlphaFoldDB" id="A0A9P9R8S7"/>
<evidence type="ECO:0000256" key="3">
    <source>
        <dbReference type="ARBA" id="ARBA00022833"/>
    </source>
</evidence>
<sequence length="413" mass="45917">MMDQDTQQLRVESPKSIDQDVTMEGMSVKDVVSMPPAPKLSYTLQFSSESSVILNRLKSDSQTDGNGNARENVVAHLKDTLTMPTPTKAKGQSSLSLSLNAGVKRKREEPSEKIDLTQSTIPFPWKGPSPNQKATIEAQHTREETRCSMCDGSAQVSSLVTCIRCLASWHQKCHSPLIRDEDMSSANFTCAGCIAGREQTVKLRGRVSQQRQHEIDRLRRKRLSALPKGVVPAKPHLVGFGAGRASDISRAEYFESMPKTDLLNILSLCDQLKPNLLVDVLVSISKRHPEMPMFDSPDWVSQLLNTSRPPKTKHDEKPRHGHVLVNRAAKPKQKTTKKILKRTRVIEVITSAPEEDNVDILPPTWAKAGQGLYSQLLPDTEDRSLLMDENDEESFSHFLVDGAGRQIMEPVGA</sequence>
<dbReference type="InterPro" id="IPR019787">
    <property type="entry name" value="Znf_PHD-finger"/>
</dbReference>
<dbReference type="EMBL" id="JAGMUX010000001">
    <property type="protein sequence ID" value="KAH7270037.1"/>
    <property type="molecule type" value="Genomic_DNA"/>
</dbReference>
<feature type="region of interest" description="Disordered" evidence="4">
    <location>
        <begin position="1"/>
        <end position="22"/>
    </location>
</feature>
<evidence type="ECO:0000256" key="4">
    <source>
        <dbReference type="SAM" id="MobiDB-lite"/>
    </source>
</evidence>
<protein>
    <recommendedName>
        <fullName evidence="5">PHD-type domain-containing protein</fullName>
    </recommendedName>
</protein>
<name>A0A9P9R8S7_FUSRE</name>
<evidence type="ECO:0000313" key="6">
    <source>
        <dbReference type="EMBL" id="KAH7270037.1"/>
    </source>
</evidence>
<feature type="domain" description="PHD-type" evidence="5">
    <location>
        <begin position="147"/>
        <end position="193"/>
    </location>
</feature>
<dbReference type="InterPro" id="IPR013083">
    <property type="entry name" value="Znf_RING/FYVE/PHD"/>
</dbReference>